<feature type="domain" description="Calcineurin-like phosphoesterase" evidence="2">
    <location>
        <begin position="50"/>
        <end position="211"/>
    </location>
</feature>
<dbReference type="RefSeq" id="WP_234531821.1">
    <property type="nucleotide sequence ID" value="NZ_CAKMAB010000004.1"/>
</dbReference>
<dbReference type="InterPro" id="IPR004843">
    <property type="entry name" value="Calcineurin-like_PHP"/>
</dbReference>
<dbReference type="Pfam" id="PF00149">
    <property type="entry name" value="Metallophos"/>
    <property type="match status" value="1"/>
</dbReference>
<evidence type="ECO:0000259" key="2">
    <source>
        <dbReference type="Pfam" id="PF00149"/>
    </source>
</evidence>
<dbReference type="SUPFAM" id="SSF56300">
    <property type="entry name" value="Metallo-dependent phosphatases"/>
    <property type="match status" value="1"/>
</dbReference>
<evidence type="ECO:0000313" key="4">
    <source>
        <dbReference type="Proteomes" id="UP000838749"/>
    </source>
</evidence>
<feature type="transmembrane region" description="Helical" evidence="1">
    <location>
        <begin position="6"/>
        <end position="25"/>
    </location>
</feature>
<keyword evidence="1" id="KW-0472">Membrane</keyword>
<dbReference type="InterPro" id="IPR029052">
    <property type="entry name" value="Metallo-depent_PP-like"/>
</dbReference>
<evidence type="ECO:0000313" key="3">
    <source>
        <dbReference type="EMBL" id="CAH1054771.1"/>
    </source>
</evidence>
<dbReference type="PANTHER" id="PTHR31302">
    <property type="entry name" value="TRANSMEMBRANE PROTEIN WITH METALLOPHOSPHOESTERASE DOMAIN-RELATED"/>
    <property type="match status" value="1"/>
</dbReference>
<keyword evidence="1" id="KW-0812">Transmembrane</keyword>
<reference evidence="3" key="1">
    <citation type="submission" date="2021-12" db="EMBL/GenBank/DDBJ databases">
        <authorList>
            <person name="Criscuolo A."/>
        </authorList>
    </citation>
    <scope>NUCLEOTIDE SEQUENCE</scope>
    <source>
        <strain evidence="3">CIP111894</strain>
    </source>
</reference>
<gene>
    <name evidence="3" type="primary">ypbG</name>
    <name evidence="3" type="ORF">PAECIP111894_00921</name>
</gene>
<keyword evidence="1" id="KW-1133">Transmembrane helix</keyword>
<organism evidence="3 4">
    <name type="scientific">Paenibacillus pseudetheri</name>
    <dbReference type="NCBI Taxonomy" id="2897682"/>
    <lineage>
        <taxon>Bacteria</taxon>
        <taxon>Bacillati</taxon>
        <taxon>Bacillota</taxon>
        <taxon>Bacilli</taxon>
        <taxon>Bacillales</taxon>
        <taxon>Paenibacillaceae</taxon>
        <taxon>Paenibacillus</taxon>
    </lineage>
</organism>
<dbReference type="Gene3D" id="3.60.21.10">
    <property type="match status" value="1"/>
</dbReference>
<proteinExistence type="predicted"/>
<keyword evidence="4" id="KW-1185">Reference proteome</keyword>
<dbReference type="PANTHER" id="PTHR31302:SF32">
    <property type="entry name" value="PHOSPHOESTERASE"/>
    <property type="match status" value="1"/>
</dbReference>
<dbReference type="Proteomes" id="UP000838749">
    <property type="component" value="Unassembled WGS sequence"/>
</dbReference>
<name>A0ABM9B804_9BACL</name>
<evidence type="ECO:0000256" key="1">
    <source>
        <dbReference type="SAM" id="Phobius"/>
    </source>
</evidence>
<dbReference type="InterPro" id="IPR051158">
    <property type="entry name" value="Metallophosphoesterase_sf"/>
</dbReference>
<accession>A0ABM9B804</accession>
<sequence length="281" mass="31676">MVTFWIWELVVVVLLIVLIIAMIMVSNAFRNRIITEEIILKLLPEKFDGFRILFITDIHRRRLPTALLTPLKGEVDAVLLGGDLTEKNSPLDRLADNMTLVTSIAPTYVVHGNHDYRANISLVDQIIRGSGAKLLIDENVRIEREGAFLWLTGVDFPKKGGNTSYRSLPGLASRASSIDDTCRIILVHDPLWLSKRQSVPADLILAGHTHGGQVILPFLGQRHVENFYHKYDAGIFQWPRRDGTGRDAKLLISRGFGTSHLPIRWGSPAEMHVLTLRKEKH</sequence>
<protein>
    <recommendedName>
        <fullName evidence="2">Calcineurin-like phosphoesterase domain-containing protein</fullName>
    </recommendedName>
</protein>
<dbReference type="EMBL" id="CAKMAB010000004">
    <property type="protein sequence ID" value="CAH1054771.1"/>
    <property type="molecule type" value="Genomic_DNA"/>
</dbReference>
<comment type="caution">
    <text evidence="3">The sequence shown here is derived from an EMBL/GenBank/DDBJ whole genome shotgun (WGS) entry which is preliminary data.</text>
</comment>